<keyword evidence="3" id="KW-1185">Reference proteome</keyword>
<sequence length="124" mass="12798">MLFEPYTLAGLSGRPSNGPQKGEEEPLGRAARGKEPAAARQMTVPHAQEPAFPSRSLAAFRLHLAPQLDVSVAASVIVSGLITAPPPALRPASPGLLSPPSLTSGRSARLMEPLTSPLTLNCAG</sequence>
<dbReference type="EMBL" id="JAUYZG010000023">
    <property type="protein sequence ID" value="KAK2870646.1"/>
    <property type="molecule type" value="Genomic_DNA"/>
</dbReference>
<feature type="region of interest" description="Disordered" evidence="1">
    <location>
        <begin position="1"/>
        <end position="47"/>
    </location>
</feature>
<proteinExistence type="predicted"/>
<feature type="compositionally biased region" description="Basic and acidic residues" evidence="1">
    <location>
        <begin position="21"/>
        <end position="37"/>
    </location>
</feature>
<protein>
    <submittedName>
        <fullName evidence="2">Uncharacterized protein</fullName>
    </submittedName>
</protein>
<organism evidence="2 3">
    <name type="scientific">Cirrhinus molitorella</name>
    <name type="common">mud carp</name>
    <dbReference type="NCBI Taxonomy" id="172907"/>
    <lineage>
        <taxon>Eukaryota</taxon>
        <taxon>Metazoa</taxon>
        <taxon>Chordata</taxon>
        <taxon>Craniata</taxon>
        <taxon>Vertebrata</taxon>
        <taxon>Euteleostomi</taxon>
        <taxon>Actinopterygii</taxon>
        <taxon>Neopterygii</taxon>
        <taxon>Teleostei</taxon>
        <taxon>Ostariophysi</taxon>
        <taxon>Cypriniformes</taxon>
        <taxon>Cyprinidae</taxon>
        <taxon>Labeoninae</taxon>
        <taxon>Labeonini</taxon>
        <taxon>Cirrhinus</taxon>
    </lineage>
</organism>
<accession>A0AA88P6E0</accession>
<comment type="caution">
    <text evidence="2">The sequence shown here is derived from an EMBL/GenBank/DDBJ whole genome shotgun (WGS) entry which is preliminary data.</text>
</comment>
<dbReference type="AlphaFoldDB" id="A0AA88P6E0"/>
<name>A0AA88P6E0_9TELE</name>
<gene>
    <name evidence="2" type="ORF">Q8A67_023173</name>
</gene>
<evidence type="ECO:0000256" key="1">
    <source>
        <dbReference type="SAM" id="MobiDB-lite"/>
    </source>
</evidence>
<reference evidence="2" key="1">
    <citation type="submission" date="2023-08" db="EMBL/GenBank/DDBJ databases">
        <title>Chromosome-level Genome Assembly of mud carp (Cirrhinus molitorella).</title>
        <authorList>
            <person name="Liu H."/>
        </authorList>
    </citation>
    <scope>NUCLEOTIDE SEQUENCE</scope>
    <source>
        <strain evidence="2">Prfri</strain>
        <tissue evidence="2">Muscle</tissue>
    </source>
</reference>
<evidence type="ECO:0000313" key="3">
    <source>
        <dbReference type="Proteomes" id="UP001187343"/>
    </source>
</evidence>
<dbReference type="Proteomes" id="UP001187343">
    <property type="component" value="Unassembled WGS sequence"/>
</dbReference>
<evidence type="ECO:0000313" key="2">
    <source>
        <dbReference type="EMBL" id="KAK2870646.1"/>
    </source>
</evidence>